<dbReference type="RefSeq" id="WP_263336819.1">
    <property type="nucleotide sequence ID" value="NZ_JAGSYH010000003.1"/>
</dbReference>
<proteinExistence type="predicted"/>
<protein>
    <recommendedName>
        <fullName evidence="3">MBL fold metallo-hydrolase</fullName>
    </recommendedName>
</protein>
<accession>A0ABW1EG63</accession>
<evidence type="ECO:0000313" key="2">
    <source>
        <dbReference type="Proteomes" id="UP001596091"/>
    </source>
</evidence>
<reference evidence="2" key="1">
    <citation type="journal article" date="2019" name="Int. J. Syst. Evol. Microbiol.">
        <title>The Global Catalogue of Microorganisms (GCM) 10K type strain sequencing project: providing services to taxonomists for standard genome sequencing and annotation.</title>
        <authorList>
            <consortium name="The Broad Institute Genomics Platform"/>
            <consortium name="The Broad Institute Genome Sequencing Center for Infectious Disease"/>
            <person name="Wu L."/>
            <person name="Ma J."/>
        </authorList>
    </citation>
    <scope>NUCLEOTIDE SEQUENCE [LARGE SCALE GENOMIC DNA]</scope>
    <source>
        <strain evidence="2">JCM 4087</strain>
    </source>
</reference>
<dbReference type="InterPro" id="IPR036866">
    <property type="entry name" value="RibonucZ/Hydroxyglut_hydro"/>
</dbReference>
<comment type="caution">
    <text evidence="1">The sequence shown here is derived from an EMBL/GenBank/DDBJ whole genome shotgun (WGS) entry which is preliminary data.</text>
</comment>
<name>A0ABW1EG63_9BACT</name>
<dbReference type="Gene3D" id="3.60.15.10">
    <property type="entry name" value="Ribonuclease Z/Hydroxyacylglutathione hydrolase-like"/>
    <property type="match status" value="1"/>
</dbReference>
<keyword evidence="2" id="KW-1185">Reference proteome</keyword>
<dbReference type="SUPFAM" id="SSF56281">
    <property type="entry name" value="Metallo-hydrolase/oxidoreductase"/>
    <property type="match status" value="1"/>
</dbReference>
<sequence length="461" mass="51714">MGGRDRLAAIHNLKLDVIAHTALVEQSYRQAPFITSYERDQIVIDHEHQRLMQKQHSVWPEADLKGADSDVTLIVTPAGGVYRFGTKDAPCGASDLDATRDALALSPEAVLLTAAEATDLHYAATESLRSTPHTVLAFTWNKTPVKVLVNRFNHLPDAVETTQQFRDFWFYWGDVQQRVYFDNWRLVQGIEYPSNQITERNGILWNSTQALDIEFNAASDDKDFNIDAKAAAQSLQSKGWNRPFSAANSQQLAPGIDLFQGSWNTTIVKQNDGIVILETPISGTFTQGIFDEARKRYPEQNIAAILSTSDSWPHTGGVRYDVAEGLPVYILDLNKPLLDRIVAAPHTLDPDALAKSKKQANWHIVSGRTEIGAGPNRMILYPLRGASTERQYMVYFPEHQLLYASDTLVLNPDHTLYDPELFREVQQAVEHEHLQVKTVYAMHQAPVSWSEVIAVLQKSLA</sequence>
<organism evidence="1 2">
    <name type="scientific">Acidicapsa dinghuensis</name>
    <dbReference type="NCBI Taxonomy" id="2218256"/>
    <lineage>
        <taxon>Bacteria</taxon>
        <taxon>Pseudomonadati</taxon>
        <taxon>Acidobacteriota</taxon>
        <taxon>Terriglobia</taxon>
        <taxon>Terriglobales</taxon>
        <taxon>Acidobacteriaceae</taxon>
        <taxon>Acidicapsa</taxon>
    </lineage>
</organism>
<evidence type="ECO:0000313" key="1">
    <source>
        <dbReference type="EMBL" id="MFC5862846.1"/>
    </source>
</evidence>
<gene>
    <name evidence="1" type="ORF">ACFPT7_11130</name>
</gene>
<dbReference type="EMBL" id="JBHSPH010000002">
    <property type="protein sequence ID" value="MFC5862846.1"/>
    <property type="molecule type" value="Genomic_DNA"/>
</dbReference>
<evidence type="ECO:0008006" key="3">
    <source>
        <dbReference type="Google" id="ProtNLM"/>
    </source>
</evidence>
<dbReference type="Proteomes" id="UP001596091">
    <property type="component" value="Unassembled WGS sequence"/>
</dbReference>